<dbReference type="EMBL" id="BQNB010017117">
    <property type="protein sequence ID" value="GJT59523.1"/>
    <property type="molecule type" value="Genomic_DNA"/>
</dbReference>
<evidence type="ECO:0000313" key="3">
    <source>
        <dbReference type="Proteomes" id="UP001151760"/>
    </source>
</evidence>
<reference evidence="2" key="1">
    <citation type="journal article" date="2022" name="Int. J. Mol. Sci.">
        <title>Draft Genome of Tanacetum Coccineum: Genomic Comparison of Closely Related Tanacetum-Family Plants.</title>
        <authorList>
            <person name="Yamashiro T."/>
            <person name="Shiraishi A."/>
            <person name="Nakayama K."/>
            <person name="Satake H."/>
        </authorList>
    </citation>
    <scope>NUCLEOTIDE SEQUENCE</scope>
</reference>
<dbReference type="Proteomes" id="UP001151760">
    <property type="component" value="Unassembled WGS sequence"/>
</dbReference>
<proteinExistence type="predicted"/>
<feature type="region of interest" description="Disordered" evidence="1">
    <location>
        <begin position="275"/>
        <end position="297"/>
    </location>
</feature>
<feature type="compositionally biased region" description="Basic and acidic residues" evidence="1">
    <location>
        <begin position="276"/>
        <end position="291"/>
    </location>
</feature>
<evidence type="ECO:0000256" key="1">
    <source>
        <dbReference type="SAM" id="MobiDB-lite"/>
    </source>
</evidence>
<comment type="caution">
    <text evidence="2">The sequence shown here is derived from an EMBL/GenBank/DDBJ whole genome shotgun (WGS) entry which is preliminary data.</text>
</comment>
<feature type="compositionally biased region" description="Low complexity" evidence="1">
    <location>
        <begin position="192"/>
        <end position="202"/>
    </location>
</feature>
<feature type="region of interest" description="Disordered" evidence="1">
    <location>
        <begin position="186"/>
        <end position="214"/>
    </location>
</feature>
<gene>
    <name evidence="2" type="ORF">Tco_1003056</name>
</gene>
<reference evidence="2" key="2">
    <citation type="submission" date="2022-01" db="EMBL/GenBank/DDBJ databases">
        <authorList>
            <person name="Yamashiro T."/>
            <person name="Shiraishi A."/>
            <person name="Satake H."/>
            <person name="Nakayama K."/>
        </authorList>
    </citation>
    <scope>NUCLEOTIDE SEQUENCE</scope>
</reference>
<name>A0ABQ5F9H6_9ASTR</name>
<organism evidence="2 3">
    <name type="scientific">Tanacetum coccineum</name>
    <dbReference type="NCBI Taxonomy" id="301880"/>
    <lineage>
        <taxon>Eukaryota</taxon>
        <taxon>Viridiplantae</taxon>
        <taxon>Streptophyta</taxon>
        <taxon>Embryophyta</taxon>
        <taxon>Tracheophyta</taxon>
        <taxon>Spermatophyta</taxon>
        <taxon>Magnoliopsida</taxon>
        <taxon>eudicotyledons</taxon>
        <taxon>Gunneridae</taxon>
        <taxon>Pentapetalae</taxon>
        <taxon>asterids</taxon>
        <taxon>campanulids</taxon>
        <taxon>Asterales</taxon>
        <taxon>Asteraceae</taxon>
        <taxon>Asteroideae</taxon>
        <taxon>Anthemideae</taxon>
        <taxon>Anthemidinae</taxon>
        <taxon>Tanacetum</taxon>
    </lineage>
</organism>
<accession>A0ABQ5F9H6</accession>
<sequence length="336" mass="39298">MLMTMLTKMQMRRKEVRWVVEMTKMQTPIPRKLRSPRTILSSDKNITQELTNTVPLPTTTTSNTSHSKIRIYSKYNHLPEDLIENNLKSCIAITIIEDRDAFRSEVADLVSQKFNAQAPKIIEDLFMNYVQSNVIQVYPTTTTSTESTSSANLQQQLYFKMKRSLQDRANDPALWEVLKWGEKSERHKASKSSKSARGSSSKHSAKDSTTYVSKQQQQQQWDAWVEKTFIDEDEVILEDETPELITELQDVDKHVPTIFDYERMKATLNDALSNDVSRDLKEPRQENEEKREKRRNINVRRFPTKNESRGRVIEKKNHEDIIFGRKEEYFIDFGVI</sequence>
<keyword evidence="3" id="KW-1185">Reference proteome</keyword>
<evidence type="ECO:0000313" key="2">
    <source>
        <dbReference type="EMBL" id="GJT59523.1"/>
    </source>
</evidence>
<protein>
    <submittedName>
        <fullName evidence="2">Uncharacterized protein</fullName>
    </submittedName>
</protein>